<dbReference type="AlphaFoldDB" id="A0AAV4W8Z8"/>
<dbReference type="Proteomes" id="UP001054945">
    <property type="component" value="Unassembled WGS sequence"/>
</dbReference>
<comment type="caution">
    <text evidence="1">The sequence shown here is derived from an EMBL/GenBank/DDBJ whole genome shotgun (WGS) entry which is preliminary data.</text>
</comment>
<organism evidence="1 2">
    <name type="scientific">Caerostris extrusa</name>
    <name type="common">Bark spider</name>
    <name type="synonym">Caerostris bankana</name>
    <dbReference type="NCBI Taxonomy" id="172846"/>
    <lineage>
        <taxon>Eukaryota</taxon>
        <taxon>Metazoa</taxon>
        <taxon>Ecdysozoa</taxon>
        <taxon>Arthropoda</taxon>
        <taxon>Chelicerata</taxon>
        <taxon>Arachnida</taxon>
        <taxon>Araneae</taxon>
        <taxon>Araneomorphae</taxon>
        <taxon>Entelegynae</taxon>
        <taxon>Araneoidea</taxon>
        <taxon>Araneidae</taxon>
        <taxon>Caerostris</taxon>
    </lineage>
</organism>
<reference evidence="1 2" key="1">
    <citation type="submission" date="2021-06" db="EMBL/GenBank/DDBJ databases">
        <title>Caerostris extrusa draft genome.</title>
        <authorList>
            <person name="Kono N."/>
            <person name="Arakawa K."/>
        </authorList>
    </citation>
    <scope>NUCLEOTIDE SEQUENCE [LARGE SCALE GENOMIC DNA]</scope>
</reference>
<dbReference type="EMBL" id="BPLR01015766">
    <property type="protein sequence ID" value="GIY78530.1"/>
    <property type="molecule type" value="Genomic_DNA"/>
</dbReference>
<evidence type="ECO:0000313" key="2">
    <source>
        <dbReference type="Proteomes" id="UP001054945"/>
    </source>
</evidence>
<keyword evidence="2" id="KW-1185">Reference proteome</keyword>
<proteinExistence type="predicted"/>
<gene>
    <name evidence="1" type="ORF">CEXT_613981</name>
</gene>
<evidence type="ECO:0000313" key="1">
    <source>
        <dbReference type="EMBL" id="GIY78530.1"/>
    </source>
</evidence>
<protein>
    <submittedName>
        <fullName evidence="1">Uncharacterized protein</fullName>
    </submittedName>
</protein>
<accession>A0AAV4W8Z8</accession>
<sequence length="77" mass="8691">MKTFCQDLSALKLSVDINQIRSVSVHPDDTTKERDANFTLAVDEFLNHVTYLHSSCPGPLIGKWTIKDDILKFDSPI</sequence>
<name>A0AAV4W8Z8_CAEEX</name>